<dbReference type="AlphaFoldDB" id="A0A0D2J2K2"/>
<protein>
    <submittedName>
        <fullName evidence="2">Rhinocladiella mackenziei CBS 650.93 unplaced genomic scaffold supercont1.1, whole genome shotgun sequence</fullName>
    </submittedName>
</protein>
<evidence type="ECO:0000313" key="2">
    <source>
        <dbReference type="EMBL" id="KIX09916.1"/>
    </source>
</evidence>
<dbReference type="HOGENOM" id="CLU_133358_0_0_1"/>
<evidence type="ECO:0000313" key="3">
    <source>
        <dbReference type="Proteomes" id="UP000053617"/>
    </source>
</evidence>
<accession>A0A0D2J2K2</accession>
<evidence type="ECO:0000256" key="1">
    <source>
        <dbReference type="SAM" id="MobiDB-lite"/>
    </source>
</evidence>
<organism evidence="2 3">
    <name type="scientific">Rhinocladiella mackenziei CBS 650.93</name>
    <dbReference type="NCBI Taxonomy" id="1442369"/>
    <lineage>
        <taxon>Eukaryota</taxon>
        <taxon>Fungi</taxon>
        <taxon>Dikarya</taxon>
        <taxon>Ascomycota</taxon>
        <taxon>Pezizomycotina</taxon>
        <taxon>Eurotiomycetes</taxon>
        <taxon>Chaetothyriomycetidae</taxon>
        <taxon>Chaetothyriales</taxon>
        <taxon>Herpotrichiellaceae</taxon>
        <taxon>Rhinocladiella</taxon>
    </lineage>
</organism>
<dbReference type="GeneID" id="25289068"/>
<dbReference type="EMBL" id="KN847475">
    <property type="protein sequence ID" value="KIX09916.1"/>
    <property type="molecule type" value="Genomic_DNA"/>
</dbReference>
<dbReference type="Proteomes" id="UP000053617">
    <property type="component" value="Unassembled WGS sequence"/>
</dbReference>
<sequence length="117" mass="13044">MARAKKEARRKIPLTSFTLLTVPEGSMLSEYLKDMDTIDIRLLEKDFSSHTTDSRSRPVSHLSKTPSRDQLSTNHGAKDVQASDFQLELELDKYMAAITATESPNAVVRTIAASKSF</sequence>
<keyword evidence="3" id="KW-1185">Reference proteome</keyword>
<dbReference type="VEuPathDB" id="FungiDB:Z518_00997"/>
<proteinExistence type="predicted"/>
<dbReference type="RefSeq" id="XP_013277052.1">
    <property type="nucleotide sequence ID" value="XM_013421598.1"/>
</dbReference>
<feature type="region of interest" description="Disordered" evidence="1">
    <location>
        <begin position="48"/>
        <end position="79"/>
    </location>
</feature>
<reference evidence="2 3" key="1">
    <citation type="submission" date="2015-01" db="EMBL/GenBank/DDBJ databases">
        <title>The Genome Sequence of Rhinocladiella mackenzie CBS 650.93.</title>
        <authorList>
            <consortium name="The Broad Institute Genomics Platform"/>
            <person name="Cuomo C."/>
            <person name="de Hoog S."/>
            <person name="Gorbushina A."/>
            <person name="Stielow B."/>
            <person name="Teixiera M."/>
            <person name="Abouelleil A."/>
            <person name="Chapman S.B."/>
            <person name="Priest M."/>
            <person name="Young S.K."/>
            <person name="Wortman J."/>
            <person name="Nusbaum C."/>
            <person name="Birren B."/>
        </authorList>
    </citation>
    <scope>NUCLEOTIDE SEQUENCE [LARGE SCALE GENOMIC DNA]</scope>
    <source>
        <strain evidence="2 3">CBS 650.93</strain>
    </source>
</reference>
<gene>
    <name evidence="2" type="ORF">Z518_00997</name>
</gene>
<dbReference type="OrthoDB" id="4151620at2759"/>
<name>A0A0D2J2K2_9EURO</name>
<feature type="compositionally biased region" description="Polar residues" evidence="1">
    <location>
        <begin position="62"/>
        <end position="75"/>
    </location>
</feature>